<keyword evidence="2" id="KW-1185">Reference proteome</keyword>
<organism evidence="1 2">
    <name type="scientific">Melastoma candidum</name>
    <dbReference type="NCBI Taxonomy" id="119954"/>
    <lineage>
        <taxon>Eukaryota</taxon>
        <taxon>Viridiplantae</taxon>
        <taxon>Streptophyta</taxon>
        <taxon>Embryophyta</taxon>
        <taxon>Tracheophyta</taxon>
        <taxon>Spermatophyta</taxon>
        <taxon>Magnoliopsida</taxon>
        <taxon>eudicotyledons</taxon>
        <taxon>Gunneridae</taxon>
        <taxon>Pentapetalae</taxon>
        <taxon>rosids</taxon>
        <taxon>malvids</taxon>
        <taxon>Myrtales</taxon>
        <taxon>Melastomataceae</taxon>
        <taxon>Melastomatoideae</taxon>
        <taxon>Melastomateae</taxon>
        <taxon>Melastoma</taxon>
    </lineage>
</organism>
<comment type="caution">
    <text evidence="1">The sequence shown here is derived from an EMBL/GenBank/DDBJ whole genome shotgun (WGS) entry which is preliminary data.</text>
</comment>
<sequence length="84" mass="9087">MARVLCVRARGVCLLHGIQVWLSSLSFLLGACASEDPQDRGAPEPEISWEMSHGSPDFMQKIRLNSGLKRVNSCNPLAAACAFA</sequence>
<name>A0ACB9MAN0_9MYRT</name>
<dbReference type="Proteomes" id="UP001057402">
    <property type="component" value="Chromosome 10"/>
</dbReference>
<protein>
    <submittedName>
        <fullName evidence="1">Uncharacterized protein</fullName>
    </submittedName>
</protein>
<gene>
    <name evidence="1" type="ORF">MLD38_034471</name>
</gene>
<evidence type="ECO:0000313" key="1">
    <source>
        <dbReference type="EMBL" id="KAI4321048.1"/>
    </source>
</evidence>
<evidence type="ECO:0000313" key="2">
    <source>
        <dbReference type="Proteomes" id="UP001057402"/>
    </source>
</evidence>
<proteinExistence type="predicted"/>
<dbReference type="EMBL" id="CM042889">
    <property type="protein sequence ID" value="KAI4321048.1"/>
    <property type="molecule type" value="Genomic_DNA"/>
</dbReference>
<accession>A0ACB9MAN0</accession>
<reference evidence="2" key="1">
    <citation type="journal article" date="2023" name="Front. Plant Sci.">
        <title>Chromosomal-level genome assembly of Melastoma candidum provides insights into trichome evolution.</title>
        <authorList>
            <person name="Zhong Y."/>
            <person name="Wu W."/>
            <person name="Sun C."/>
            <person name="Zou P."/>
            <person name="Liu Y."/>
            <person name="Dai S."/>
            <person name="Zhou R."/>
        </authorList>
    </citation>
    <scope>NUCLEOTIDE SEQUENCE [LARGE SCALE GENOMIC DNA]</scope>
</reference>